<organism evidence="1 2">
    <name type="scientific">Inconstantimicrobium mannanitabidum</name>
    <dbReference type="NCBI Taxonomy" id="1604901"/>
    <lineage>
        <taxon>Bacteria</taxon>
        <taxon>Bacillati</taxon>
        <taxon>Bacillota</taxon>
        <taxon>Clostridia</taxon>
        <taxon>Eubacteriales</taxon>
        <taxon>Clostridiaceae</taxon>
        <taxon>Inconstantimicrobium</taxon>
    </lineage>
</organism>
<evidence type="ECO:0000313" key="2">
    <source>
        <dbReference type="Proteomes" id="UP001058074"/>
    </source>
</evidence>
<sequence>MKYAMLKEVRSMYVSKHSIISLDVGQSTCEDVSDEQNKSEEKYAKAVCYELTEKLSKLGYIIKDCTPWDKTFNTGGESLRYRVSNINLSNSVLHLSIHFNCGKGRVIECWVGKLGGRAENFAQQICSEISKLGYYNKNVKFEELYILKYTRMPSILIECTMENLQDDPQKQDVSQIADAIIQAVTKCKVNPS</sequence>
<proteinExistence type="predicted"/>
<protein>
    <submittedName>
        <fullName evidence="1">Uncharacterized protein</fullName>
    </submittedName>
</protein>
<gene>
    <name evidence="1" type="ORF">rsdtw13_22440</name>
</gene>
<reference evidence="1" key="1">
    <citation type="journal article" date="2025" name="Int. J. Syst. Evol. Microbiol.">
        <title>Inconstantimicrobium mannanitabidum sp. nov., a novel member of the family Clostridiaceae isolated from anoxic soil under the treatment of reductive soil disinfestation.</title>
        <authorList>
            <person name="Ueki A."/>
            <person name="Tonouchi A."/>
            <person name="Honma S."/>
            <person name="Kaku N."/>
            <person name="Ueki K."/>
        </authorList>
    </citation>
    <scope>NUCLEOTIDE SEQUENCE</scope>
    <source>
        <strain evidence="1">TW13</strain>
    </source>
</reference>
<dbReference type="EMBL" id="BROD01000001">
    <property type="protein sequence ID" value="GKX66986.1"/>
    <property type="molecule type" value="Genomic_DNA"/>
</dbReference>
<accession>A0ACB5RD19</accession>
<name>A0ACB5RD19_9CLOT</name>
<evidence type="ECO:0000313" key="1">
    <source>
        <dbReference type="EMBL" id="GKX66986.1"/>
    </source>
</evidence>
<comment type="caution">
    <text evidence="1">The sequence shown here is derived from an EMBL/GenBank/DDBJ whole genome shotgun (WGS) entry which is preliminary data.</text>
</comment>
<dbReference type="Proteomes" id="UP001058074">
    <property type="component" value="Unassembled WGS sequence"/>
</dbReference>
<keyword evidence="2" id="KW-1185">Reference proteome</keyword>